<dbReference type="GO" id="GO:0006896">
    <property type="term" value="P:Golgi to vacuole transport"/>
    <property type="evidence" value="ECO:0007669"/>
    <property type="project" value="TreeGrafter"/>
</dbReference>
<dbReference type="PANTHER" id="PTHR12965:SF0">
    <property type="entry name" value="VACUOLAR PROTEIN SORTING-ASSOCIATED PROTEIN 54"/>
    <property type="match status" value="1"/>
</dbReference>
<dbReference type="AlphaFoldDB" id="A0A397V832"/>
<dbReference type="InterPro" id="IPR012501">
    <property type="entry name" value="Vps54_C"/>
</dbReference>
<evidence type="ECO:0000313" key="12">
    <source>
        <dbReference type="Proteomes" id="UP000266673"/>
    </source>
</evidence>
<evidence type="ECO:0000259" key="9">
    <source>
        <dbReference type="Pfam" id="PF07928"/>
    </source>
</evidence>
<dbReference type="Pfam" id="PF07928">
    <property type="entry name" value="Vps54"/>
    <property type="match status" value="1"/>
</dbReference>
<feature type="region of interest" description="Disordered" evidence="8">
    <location>
        <begin position="719"/>
        <end position="761"/>
    </location>
</feature>
<evidence type="ECO:0000256" key="4">
    <source>
        <dbReference type="ARBA" id="ARBA00022448"/>
    </source>
</evidence>
<dbReference type="InterPro" id="IPR039745">
    <property type="entry name" value="Vps54"/>
</dbReference>
<dbReference type="PANTHER" id="PTHR12965">
    <property type="entry name" value="VACUOLAR PROTEIN SORTING 54"/>
    <property type="match status" value="1"/>
</dbReference>
<proteinExistence type="inferred from homology"/>
<feature type="compositionally biased region" description="Polar residues" evidence="8">
    <location>
        <begin position="719"/>
        <end position="735"/>
    </location>
</feature>
<comment type="similarity">
    <text evidence="2">Belongs to the VPS54 family.</text>
</comment>
<feature type="compositionally biased region" description="Low complexity" evidence="8">
    <location>
        <begin position="742"/>
        <end position="761"/>
    </location>
</feature>
<dbReference type="Proteomes" id="UP000266673">
    <property type="component" value="Unassembled WGS sequence"/>
</dbReference>
<evidence type="ECO:0000259" key="10">
    <source>
        <dbReference type="Pfam" id="PF10475"/>
    </source>
</evidence>
<dbReference type="Pfam" id="PF10475">
    <property type="entry name" value="Vps54_N"/>
    <property type="match status" value="1"/>
</dbReference>
<dbReference type="GO" id="GO:0019905">
    <property type="term" value="F:syntaxin binding"/>
    <property type="evidence" value="ECO:0007669"/>
    <property type="project" value="TreeGrafter"/>
</dbReference>
<evidence type="ECO:0000256" key="5">
    <source>
        <dbReference type="ARBA" id="ARBA00022927"/>
    </source>
</evidence>
<evidence type="ECO:0000256" key="6">
    <source>
        <dbReference type="ARBA" id="ARBA00023034"/>
    </source>
</evidence>
<dbReference type="GO" id="GO:0015031">
    <property type="term" value="P:protein transport"/>
    <property type="evidence" value="ECO:0007669"/>
    <property type="project" value="UniProtKB-KW"/>
</dbReference>
<sequence length="1192" mass="136056">MNEEKKEVETFKLQSLDLAGAGRSDTISTKSSVTTSILPQTPRRFSSNATYSFDVNDFYSSTINQRVYPAMSLHGRGYKRGHSHRTSMNSSISNFSTMSETSLPWTTKDIGFNAISGVLNNPNAKVSNKIKPLKNDIPSVPRITIRKVKPTDFKSYIRQISPVFERYIHNQDDKKPLTTSILEANLKISHNDNEIPAHRLESTRNPYTIPMLPQPLDETQSLELEPDVELPLLEVVPPIFFDPDFNLEDPKTFDIVCEKTKDIENSIDALSISTNAIIQEKLCLYLDTVEAHLVNEISLRSSSFFTALSNLQMLHSETLECVTQINNLRKKLARIENSHVKRGLEVVKLKRRRENIFKLYKGIKMISEIGSIQPLIQMLLGQGDYFSAMNFIEKINTILRCDKSQQDRLINTINYQRLKVQASTKNDPRVVIIHRLNNITEEIKNSGFFNLEKVKALTYFSEPLNEMQKMIGTVMENDFLNILFTDFDEHIKNVKTIDAVNILCNNNHLTKNSAIGVMNDNLVTEKEEKLKNQIETLILGLYEVNRFESALQAYRERMMEEMKCIIQIQKYFQTSISPSEDQMGDSSVEYSSQITNLIKETSSDAFLDMLSYIYVVLLESIKKIAVYNELFSTILTDMQNTNLEIHSDKDLIVSELNSNLQVDYDSNSKESTEVEEIRNERIESRNFKFRTALKFTTGIKSIIKKTTLFTTKSQSSLSAITPKVSESTPNSQSNETLDDNSNDNINDNSNDNINDNNNDNSNDNNNYAKIISDSSQIIFVVTDLAHVWCANLISIRADQNTYLNLKDFYRLFNVTWAFVLECENLCGRTCYGLRGTITSQAKAFLNNFHTERIKQEAASVENEQWAQAEVPIYCQQIVNQIVTAAVKGLSDFRCNLFDRKNENEQITLNNSVTKRNNISKYIFVEERRFFIVSCGLTLLKIIDDYLSCMANMPVLTVETMNKIIEILNLFNSRTCQVILGGGARHSAGLKIITAKHLALSSQSLGAIIALIPFIRECIRNNLSDKQMIMLTEFDRIKRDYINHQNEVHAKLVSIMDTRLLVHLKSFGSITWDELDKKNGPNSYMESLVKEIIKLHNVLNKILPQETLQKVMSDVFKSSNSKLAEEITKLNIYTPAGKERVIQDVQYYIRKLSSLNLQELANELETVVNNLPIKEKEKKSEDETVDVTSSSND</sequence>
<comment type="subcellular location">
    <subcellularLocation>
        <location evidence="1">Golgi apparatus</location>
        <location evidence="1">trans-Golgi network</location>
    </subcellularLocation>
</comment>
<keyword evidence="7" id="KW-0175">Coiled coil</keyword>
<feature type="domain" description="Vacuolar protein sorting-associated protein 54 C-terminal" evidence="9">
    <location>
        <begin position="927"/>
        <end position="1058"/>
    </location>
</feature>
<keyword evidence="4" id="KW-0813">Transport</keyword>
<organism evidence="11 12">
    <name type="scientific">Gigaspora rosea</name>
    <dbReference type="NCBI Taxonomy" id="44941"/>
    <lineage>
        <taxon>Eukaryota</taxon>
        <taxon>Fungi</taxon>
        <taxon>Fungi incertae sedis</taxon>
        <taxon>Mucoromycota</taxon>
        <taxon>Glomeromycotina</taxon>
        <taxon>Glomeromycetes</taxon>
        <taxon>Diversisporales</taxon>
        <taxon>Gigasporaceae</taxon>
        <taxon>Gigaspora</taxon>
    </lineage>
</organism>
<keyword evidence="5" id="KW-0653">Protein transport</keyword>
<dbReference type="InterPro" id="IPR019515">
    <property type="entry name" value="VPS54_N"/>
</dbReference>
<feature type="domain" description="Vacuolar protein sorting-associated protein 54 N-terminal" evidence="10">
    <location>
        <begin position="234"/>
        <end position="397"/>
    </location>
</feature>
<protein>
    <recommendedName>
        <fullName evidence="3">Vacuolar protein sorting-associated protein 54</fullName>
    </recommendedName>
</protein>
<dbReference type="GO" id="GO:0005829">
    <property type="term" value="C:cytosol"/>
    <property type="evidence" value="ECO:0007669"/>
    <property type="project" value="GOC"/>
</dbReference>
<name>A0A397V832_9GLOM</name>
<dbReference type="GO" id="GO:0042147">
    <property type="term" value="P:retrograde transport, endosome to Golgi"/>
    <property type="evidence" value="ECO:0007669"/>
    <property type="project" value="InterPro"/>
</dbReference>
<dbReference type="EMBL" id="QKWP01000532">
    <property type="protein sequence ID" value="RIB18550.1"/>
    <property type="molecule type" value="Genomic_DNA"/>
</dbReference>
<accession>A0A397V832</accession>
<dbReference type="Gene3D" id="6.10.250.860">
    <property type="match status" value="1"/>
</dbReference>
<evidence type="ECO:0000256" key="7">
    <source>
        <dbReference type="ARBA" id="ARBA00023054"/>
    </source>
</evidence>
<evidence type="ECO:0000256" key="8">
    <source>
        <dbReference type="SAM" id="MobiDB-lite"/>
    </source>
</evidence>
<gene>
    <name evidence="11" type="ORF">C2G38_2184248</name>
</gene>
<keyword evidence="6" id="KW-0333">Golgi apparatus</keyword>
<comment type="caution">
    <text evidence="11">The sequence shown here is derived from an EMBL/GenBank/DDBJ whole genome shotgun (WGS) entry which is preliminary data.</text>
</comment>
<evidence type="ECO:0000256" key="2">
    <source>
        <dbReference type="ARBA" id="ARBA00009150"/>
    </source>
</evidence>
<dbReference type="STRING" id="44941.A0A397V832"/>
<dbReference type="GO" id="GO:0000938">
    <property type="term" value="C:GARP complex"/>
    <property type="evidence" value="ECO:0007669"/>
    <property type="project" value="InterPro"/>
</dbReference>
<keyword evidence="12" id="KW-1185">Reference proteome</keyword>
<reference evidence="11 12" key="1">
    <citation type="submission" date="2018-06" db="EMBL/GenBank/DDBJ databases">
        <title>Comparative genomics reveals the genomic features of Rhizophagus irregularis, R. cerebriforme, R. diaphanum and Gigaspora rosea, and their symbiotic lifestyle signature.</title>
        <authorList>
            <person name="Morin E."/>
            <person name="San Clemente H."/>
            <person name="Chen E.C.H."/>
            <person name="De La Providencia I."/>
            <person name="Hainaut M."/>
            <person name="Kuo A."/>
            <person name="Kohler A."/>
            <person name="Murat C."/>
            <person name="Tang N."/>
            <person name="Roy S."/>
            <person name="Loubradou J."/>
            <person name="Henrissat B."/>
            <person name="Grigoriev I.V."/>
            <person name="Corradi N."/>
            <person name="Roux C."/>
            <person name="Martin F.M."/>
        </authorList>
    </citation>
    <scope>NUCLEOTIDE SEQUENCE [LARGE SCALE GENOMIC DNA]</scope>
    <source>
        <strain evidence="11 12">DAOM 194757</strain>
    </source>
</reference>
<evidence type="ECO:0000256" key="1">
    <source>
        <dbReference type="ARBA" id="ARBA00004601"/>
    </source>
</evidence>
<evidence type="ECO:0000313" key="11">
    <source>
        <dbReference type="EMBL" id="RIB18550.1"/>
    </source>
</evidence>
<dbReference type="OrthoDB" id="10259024at2759"/>
<evidence type="ECO:0000256" key="3">
    <source>
        <dbReference type="ARBA" id="ARBA00017665"/>
    </source>
</evidence>
<dbReference type="Gene3D" id="1.20.1280.130">
    <property type="match status" value="1"/>
</dbReference>